<dbReference type="OrthoDB" id="5569640at2"/>
<reference evidence="3 4" key="1">
    <citation type="journal article" date="2015" name="Environ. Microbiol.">
        <title>Methane oxidation coupled to nitrate reduction under hypoxia by the Gammaproteobacterium Methylomonas denitrificans, sp. nov. type strain FJG1.</title>
        <authorList>
            <person name="Kits K.D."/>
            <person name="Klotz M.G."/>
            <person name="Stein L.Y."/>
        </authorList>
    </citation>
    <scope>NUCLEOTIDE SEQUENCE [LARGE SCALE GENOMIC DNA]</scope>
    <source>
        <strain evidence="3 4">FJG1</strain>
    </source>
</reference>
<dbReference type="Proteomes" id="UP000030512">
    <property type="component" value="Chromosome"/>
</dbReference>
<dbReference type="AlphaFoldDB" id="A0A126T2X8"/>
<organism evidence="3 4">
    <name type="scientific">Methylomonas denitrificans</name>
    <dbReference type="NCBI Taxonomy" id="1538553"/>
    <lineage>
        <taxon>Bacteria</taxon>
        <taxon>Pseudomonadati</taxon>
        <taxon>Pseudomonadota</taxon>
        <taxon>Gammaproteobacteria</taxon>
        <taxon>Methylococcales</taxon>
        <taxon>Methylococcaceae</taxon>
        <taxon>Methylomonas</taxon>
    </lineage>
</organism>
<dbReference type="STRING" id="1538553.JT25_008035"/>
<dbReference type="KEGG" id="mdn:JT25_008035"/>
<sequence>MKKLTLCSVTAGCLLLSACASQTGWTPTVDTYNNQNSYRLNQDMHDCQQLASQASGGTVKETAIGAGVGGLIGAAGGAALGAVLGNPGTGAAIGAAAGGIGGASKQGIQAEDRYKNAYNNCLRQRGHRVVN</sequence>
<feature type="chain" id="PRO_5007797705" description="Glycine-zipper-containing OmpA-like membrane domain-containing protein" evidence="1">
    <location>
        <begin position="23"/>
        <end position="131"/>
    </location>
</feature>
<name>A0A126T2X8_9GAMM</name>
<evidence type="ECO:0000313" key="3">
    <source>
        <dbReference type="EMBL" id="AMK76440.1"/>
    </source>
</evidence>
<feature type="signal peptide" evidence="1">
    <location>
        <begin position="1"/>
        <end position="22"/>
    </location>
</feature>
<keyword evidence="4" id="KW-1185">Reference proteome</keyword>
<evidence type="ECO:0000259" key="2">
    <source>
        <dbReference type="Pfam" id="PF13436"/>
    </source>
</evidence>
<dbReference type="InterPro" id="IPR025693">
    <property type="entry name" value="Gly-zipper_OmpA-like_dom"/>
</dbReference>
<feature type="domain" description="Glycine-zipper-containing OmpA-like membrane" evidence="2">
    <location>
        <begin position="64"/>
        <end position="105"/>
    </location>
</feature>
<accession>A0A126T2X8</accession>
<evidence type="ECO:0000313" key="4">
    <source>
        <dbReference type="Proteomes" id="UP000030512"/>
    </source>
</evidence>
<dbReference type="PROSITE" id="PS51257">
    <property type="entry name" value="PROKAR_LIPOPROTEIN"/>
    <property type="match status" value="1"/>
</dbReference>
<proteinExistence type="predicted"/>
<dbReference type="Pfam" id="PF13436">
    <property type="entry name" value="Gly-zipper_OmpA"/>
    <property type="match status" value="1"/>
</dbReference>
<dbReference type="EMBL" id="CP014476">
    <property type="protein sequence ID" value="AMK76440.1"/>
    <property type="molecule type" value="Genomic_DNA"/>
</dbReference>
<keyword evidence="1" id="KW-0732">Signal</keyword>
<protein>
    <recommendedName>
        <fullName evidence="2">Glycine-zipper-containing OmpA-like membrane domain-containing protein</fullName>
    </recommendedName>
</protein>
<dbReference type="RefSeq" id="WP_036273587.1">
    <property type="nucleotide sequence ID" value="NZ_CP014476.1"/>
</dbReference>
<evidence type="ECO:0000256" key="1">
    <source>
        <dbReference type="SAM" id="SignalP"/>
    </source>
</evidence>
<gene>
    <name evidence="3" type="ORF">JT25_008035</name>
</gene>